<dbReference type="PANTHER" id="PTHR43817:SF1">
    <property type="entry name" value="HYDROLASE, FAMILY 43, PUTATIVE (AFU_ORTHOLOGUE AFUA_3G01660)-RELATED"/>
    <property type="match status" value="1"/>
</dbReference>
<keyword evidence="3 5" id="KW-0378">Hydrolase</keyword>
<comment type="similarity">
    <text evidence="1 5">Belongs to the glycosyl hydrolase 43 family.</text>
</comment>
<dbReference type="EMBL" id="ML994281">
    <property type="protein sequence ID" value="KAF2197081.1"/>
    <property type="molecule type" value="Genomic_DNA"/>
</dbReference>
<dbReference type="Proteomes" id="UP000799536">
    <property type="component" value="Unassembled WGS sequence"/>
</dbReference>
<reference evidence="6" key="1">
    <citation type="journal article" date="2020" name="Stud. Mycol.">
        <title>101 Dothideomycetes genomes: a test case for predicting lifestyles and emergence of pathogens.</title>
        <authorList>
            <person name="Haridas S."/>
            <person name="Albert R."/>
            <person name="Binder M."/>
            <person name="Bloem J."/>
            <person name="Labutti K."/>
            <person name="Salamov A."/>
            <person name="Andreopoulos B."/>
            <person name="Baker S."/>
            <person name="Barry K."/>
            <person name="Bills G."/>
            <person name="Bluhm B."/>
            <person name="Cannon C."/>
            <person name="Castanera R."/>
            <person name="Culley D."/>
            <person name="Daum C."/>
            <person name="Ezra D."/>
            <person name="Gonzalez J."/>
            <person name="Henrissat B."/>
            <person name="Kuo A."/>
            <person name="Liang C."/>
            <person name="Lipzen A."/>
            <person name="Lutzoni F."/>
            <person name="Magnuson J."/>
            <person name="Mondo S."/>
            <person name="Nolan M."/>
            <person name="Ohm R."/>
            <person name="Pangilinan J."/>
            <person name="Park H.-J."/>
            <person name="Ramirez L."/>
            <person name="Alfaro M."/>
            <person name="Sun H."/>
            <person name="Tritt A."/>
            <person name="Yoshinaga Y."/>
            <person name="Zwiers L.-H."/>
            <person name="Turgeon B."/>
            <person name="Goodwin S."/>
            <person name="Spatafora J."/>
            <person name="Crous P."/>
            <person name="Grigoriev I."/>
        </authorList>
    </citation>
    <scope>NUCLEOTIDE SEQUENCE</scope>
    <source>
        <strain evidence="6">ATCC 74209</strain>
    </source>
</reference>
<dbReference type="GO" id="GO:0005975">
    <property type="term" value="P:carbohydrate metabolic process"/>
    <property type="evidence" value="ECO:0007669"/>
    <property type="project" value="InterPro"/>
</dbReference>
<dbReference type="SUPFAM" id="SSF75005">
    <property type="entry name" value="Arabinanase/levansucrase/invertase"/>
    <property type="match status" value="1"/>
</dbReference>
<accession>A0A9P4JFQ2</accession>
<protein>
    <submittedName>
        <fullName evidence="6">Arabinanase/levansucrase/invertase</fullName>
    </submittedName>
</protein>
<evidence type="ECO:0000256" key="2">
    <source>
        <dbReference type="ARBA" id="ARBA00022729"/>
    </source>
</evidence>
<dbReference type="AlphaFoldDB" id="A0A9P4JFQ2"/>
<evidence type="ECO:0000256" key="1">
    <source>
        <dbReference type="ARBA" id="ARBA00009865"/>
    </source>
</evidence>
<evidence type="ECO:0000256" key="3">
    <source>
        <dbReference type="ARBA" id="ARBA00022801"/>
    </source>
</evidence>
<proteinExistence type="inferred from homology"/>
<dbReference type="Gene3D" id="2.115.10.20">
    <property type="entry name" value="Glycosyl hydrolase domain, family 43"/>
    <property type="match status" value="2"/>
</dbReference>
<evidence type="ECO:0000256" key="4">
    <source>
        <dbReference type="ARBA" id="ARBA00023295"/>
    </source>
</evidence>
<dbReference type="Pfam" id="PF04616">
    <property type="entry name" value="Glyco_hydro_43"/>
    <property type="match status" value="1"/>
</dbReference>
<gene>
    <name evidence="6" type="ORF">GQ43DRAFT_444549</name>
</gene>
<comment type="caution">
    <text evidence="6">The sequence shown here is derived from an EMBL/GenBank/DDBJ whole genome shotgun (WGS) entry which is preliminary data.</text>
</comment>
<keyword evidence="4 5" id="KW-0326">Glycosidase</keyword>
<evidence type="ECO:0000313" key="6">
    <source>
        <dbReference type="EMBL" id="KAF2197081.1"/>
    </source>
</evidence>
<dbReference type="PANTHER" id="PTHR43817">
    <property type="entry name" value="GLYCOSYL HYDROLASE"/>
    <property type="match status" value="1"/>
</dbReference>
<evidence type="ECO:0000256" key="5">
    <source>
        <dbReference type="RuleBase" id="RU361187"/>
    </source>
</evidence>
<keyword evidence="7" id="KW-1185">Reference proteome</keyword>
<dbReference type="OrthoDB" id="272289at2759"/>
<keyword evidence="2" id="KW-0732">Signal</keyword>
<name>A0A9P4JFQ2_9PLEO</name>
<organism evidence="6 7">
    <name type="scientific">Delitschia confertaspora ATCC 74209</name>
    <dbReference type="NCBI Taxonomy" id="1513339"/>
    <lineage>
        <taxon>Eukaryota</taxon>
        <taxon>Fungi</taxon>
        <taxon>Dikarya</taxon>
        <taxon>Ascomycota</taxon>
        <taxon>Pezizomycotina</taxon>
        <taxon>Dothideomycetes</taxon>
        <taxon>Pleosporomycetidae</taxon>
        <taxon>Pleosporales</taxon>
        <taxon>Delitschiaceae</taxon>
        <taxon>Delitschia</taxon>
    </lineage>
</organism>
<dbReference type="GO" id="GO:0004553">
    <property type="term" value="F:hydrolase activity, hydrolyzing O-glycosyl compounds"/>
    <property type="evidence" value="ECO:0007669"/>
    <property type="project" value="InterPro"/>
</dbReference>
<dbReference type="InterPro" id="IPR006710">
    <property type="entry name" value="Glyco_hydro_43"/>
</dbReference>
<sequence>MDGDMDIMEHVGEDKVFTITDQGTPDPFVVVHGGLFYMTFTTGSSIEIWTSPTLLSLQHSATKTTVWRPPPNTPYSADVWAPELHNVGGQWYVYFAAADPKVGNRSHRMYVLAGPPGNAAPVGHSHYQFGGHQFPGQSVLNSAMGKSEQQWEFLGPLRGLPPDQWAIDGTVIHLNSKTYFVYSGWPLGETVSEKRQELFITELLTPIQTTGALPICISTPTEPWEISGDAGINEGPQWLSLRGTGGRSHGHHHHHLCGMDSTPTWQGIVYSASGSWTPEYCLATLTYNGGNPLDPSSWQKGYGPLLKGRSDGRGPFGPGHGSFVEVVGTEGRKETWAVFHATDKPGGWDGRKARAMIVSVGDDVGAGIAGLGKRELGMGPRIGRGVVGESVDTGRMMNIGVGYGNGHGNITGGGGDAGGGSTEMLVGKQHEDGKRGKRGMLKELGREVKGVMKGILK</sequence>
<evidence type="ECO:0000313" key="7">
    <source>
        <dbReference type="Proteomes" id="UP000799536"/>
    </source>
</evidence>
<dbReference type="InterPro" id="IPR023296">
    <property type="entry name" value="Glyco_hydro_beta-prop_sf"/>
</dbReference>
<dbReference type="CDD" id="cd18820">
    <property type="entry name" value="GH43_LbAraf43-like"/>
    <property type="match status" value="1"/>
</dbReference>